<dbReference type="Proteomes" id="UP001044222">
    <property type="component" value="Unassembled WGS sequence"/>
</dbReference>
<evidence type="ECO:0008006" key="4">
    <source>
        <dbReference type="Google" id="ProtNLM"/>
    </source>
</evidence>
<organism evidence="2 3">
    <name type="scientific">Anguilla anguilla</name>
    <name type="common">European freshwater eel</name>
    <name type="synonym">Muraena anguilla</name>
    <dbReference type="NCBI Taxonomy" id="7936"/>
    <lineage>
        <taxon>Eukaryota</taxon>
        <taxon>Metazoa</taxon>
        <taxon>Chordata</taxon>
        <taxon>Craniata</taxon>
        <taxon>Vertebrata</taxon>
        <taxon>Euteleostomi</taxon>
        <taxon>Actinopterygii</taxon>
        <taxon>Neopterygii</taxon>
        <taxon>Teleostei</taxon>
        <taxon>Anguilliformes</taxon>
        <taxon>Anguillidae</taxon>
        <taxon>Anguilla</taxon>
    </lineage>
</organism>
<feature type="non-terminal residue" evidence="2">
    <location>
        <position position="145"/>
    </location>
</feature>
<sequence>MPSAAAGPALLVLILALPQGQDPPVPGDLAQHQRLLALQLVRHGHEDGLHVVVVVGVLGGRLEERHAVRVGELLRHLGAHLQPVPQVALVAHQDAGHLLAQRVLPALLDPGRQAAEAGGVGDVVDEDHRVHVAVVVLHHALTETL</sequence>
<accession>A0A9D3RY66</accession>
<evidence type="ECO:0000256" key="1">
    <source>
        <dbReference type="SAM" id="SignalP"/>
    </source>
</evidence>
<dbReference type="AlphaFoldDB" id="A0A9D3RY66"/>
<gene>
    <name evidence="2" type="ORF">ANANG_G00094810</name>
</gene>
<reference evidence="2" key="1">
    <citation type="submission" date="2021-01" db="EMBL/GenBank/DDBJ databases">
        <title>A chromosome-scale assembly of European eel, Anguilla anguilla.</title>
        <authorList>
            <person name="Henkel C."/>
            <person name="Jong-Raadsen S.A."/>
            <person name="Dufour S."/>
            <person name="Weltzien F.-A."/>
            <person name="Palstra A.P."/>
            <person name="Pelster B."/>
            <person name="Spaink H.P."/>
            <person name="Van Den Thillart G.E."/>
            <person name="Jansen H."/>
            <person name="Zahm M."/>
            <person name="Klopp C."/>
            <person name="Cedric C."/>
            <person name="Louis A."/>
            <person name="Berthelot C."/>
            <person name="Parey E."/>
            <person name="Roest Crollius H."/>
            <person name="Montfort J."/>
            <person name="Robinson-Rechavi M."/>
            <person name="Bucao C."/>
            <person name="Bouchez O."/>
            <person name="Gislard M."/>
            <person name="Lluch J."/>
            <person name="Milhes M."/>
            <person name="Lampietro C."/>
            <person name="Lopez Roques C."/>
            <person name="Donnadieu C."/>
            <person name="Braasch I."/>
            <person name="Desvignes T."/>
            <person name="Postlethwait J."/>
            <person name="Bobe J."/>
            <person name="Guiguen Y."/>
            <person name="Dirks R."/>
        </authorList>
    </citation>
    <scope>NUCLEOTIDE SEQUENCE</scope>
    <source>
        <strain evidence="2">Tag_6206</strain>
        <tissue evidence="2">Liver</tissue>
    </source>
</reference>
<feature type="chain" id="PRO_5039160466" description="Secreted protein" evidence="1">
    <location>
        <begin position="21"/>
        <end position="145"/>
    </location>
</feature>
<keyword evidence="3" id="KW-1185">Reference proteome</keyword>
<name>A0A9D3RY66_ANGAN</name>
<protein>
    <recommendedName>
        <fullName evidence="4">Secreted protein</fullName>
    </recommendedName>
</protein>
<keyword evidence="1" id="KW-0732">Signal</keyword>
<comment type="caution">
    <text evidence="2">The sequence shown here is derived from an EMBL/GenBank/DDBJ whole genome shotgun (WGS) entry which is preliminary data.</text>
</comment>
<proteinExistence type="predicted"/>
<evidence type="ECO:0000313" key="3">
    <source>
        <dbReference type="Proteomes" id="UP001044222"/>
    </source>
</evidence>
<feature type="signal peptide" evidence="1">
    <location>
        <begin position="1"/>
        <end position="20"/>
    </location>
</feature>
<evidence type="ECO:0000313" key="2">
    <source>
        <dbReference type="EMBL" id="KAG5848099.1"/>
    </source>
</evidence>
<dbReference type="EMBL" id="JAFIRN010000005">
    <property type="protein sequence ID" value="KAG5848099.1"/>
    <property type="molecule type" value="Genomic_DNA"/>
</dbReference>